<organism evidence="4 5">
    <name type="scientific">Ruegeria aquimaris</name>
    <dbReference type="NCBI Taxonomy" id="2984333"/>
    <lineage>
        <taxon>Bacteria</taxon>
        <taxon>Pseudomonadati</taxon>
        <taxon>Pseudomonadota</taxon>
        <taxon>Alphaproteobacteria</taxon>
        <taxon>Rhodobacterales</taxon>
        <taxon>Roseobacteraceae</taxon>
        <taxon>Ruegeria</taxon>
    </lineage>
</organism>
<evidence type="ECO:0000259" key="3">
    <source>
        <dbReference type="Pfam" id="PF01261"/>
    </source>
</evidence>
<evidence type="ECO:0000256" key="2">
    <source>
        <dbReference type="PIRNR" id="PIRNR006241"/>
    </source>
</evidence>
<dbReference type="PANTHER" id="PTHR43489:SF6">
    <property type="entry name" value="HYDROXYPYRUVATE ISOMERASE-RELATED"/>
    <property type="match status" value="1"/>
</dbReference>
<evidence type="ECO:0000313" key="4">
    <source>
        <dbReference type="EMBL" id="MCV2891267.1"/>
    </source>
</evidence>
<dbReference type="Proteomes" id="UP001320899">
    <property type="component" value="Unassembled WGS sequence"/>
</dbReference>
<gene>
    <name evidence="4" type="ORF">OE747_23350</name>
</gene>
<protein>
    <submittedName>
        <fullName evidence="4">TIM barrel protein</fullName>
    </submittedName>
</protein>
<comment type="similarity">
    <text evidence="2">Belongs to the hyi family.</text>
</comment>
<dbReference type="SUPFAM" id="SSF51658">
    <property type="entry name" value="Xylose isomerase-like"/>
    <property type="match status" value="1"/>
</dbReference>
<dbReference type="InterPro" id="IPR013022">
    <property type="entry name" value="Xyl_isomerase-like_TIM-brl"/>
</dbReference>
<evidence type="ECO:0000313" key="5">
    <source>
        <dbReference type="Proteomes" id="UP001320899"/>
    </source>
</evidence>
<dbReference type="PIRSF" id="PIRSF006241">
    <property type="entry name" value="HyI"/>
    <property type="match status" value="1"/>
</dbReference>
<dbReference type="RefSeq" id="WP_263830868.1">
    <property type="nucleotide sequence ID" value="NZ_JAOWLB010000033.1"/>
</dbReference>
<evidence type="ECO:0000256" key="1">
    <source>
        <dbReference type="ARBA" id="ARBA00023235"/>
    </source>
</evidence>
<keyword evidence="1 2" id="KW-0413">Isomerase</keyword>
<reference evidence="4 5" key="1">
    <citation type="submission" date="2022-10" db="EMBL/GenBank/DDBJ databases">
        <title>Ruegeria sp. nov., isolated from ocean surface sediments.</title>
        <authorList>
            <person name="He W."/>
            <person name="Xue H.-P."/>
            <person name="Zhang D.-F."/>
        </authorList>
    </citation>
    <scope>NUCLEOTIDE SEQUENCE [LARGE SCALE GENOMIC DNA]</scope>
    <source>
        <strain evidence="4 5">XHP0148</strain>
    </source>
</reference>
<sequence>MRFSANLGFLWTDRPLPDAIRAAYAAGFDAVECHWPYGTPAAEVAAALEQTGLPMLGLNTRRGNVTAGENGLSALPGRETEARRAIEEAVDYARAIGARKIHVMAGFASGPEAHRCFIHNLRLACDIASRDGLTILIEPLNRYDAPGYFLTTTDQAVAAIAEVGAPNLKLMFDCYHVQVMEGDLTRRLKSLLPLIGHIQFASVPDRGPPDRGEVAYDHIFRTIADLGYADPLGAEYKPGGDTDTSLAWLRNWARNAAEPHFDDADDRSRTG</sequence>
<dbReference type="PANTHER" id="PTHR43489">
    <property type="entry name" value="ISOMERASE"/>
    <property type="match status" value="1"/>
</dbReference>
<proteinExistence type="inferred from homology"/>
<dbReference type="EMBL" id="JAOWLB010000033">
    <property type="protein sequence ID" value="MCV2891267.1"/>
    <property type="molecule type" value="Genomic_DNA"/>
</dbReference>
<feature type="domain" description="Xylose isomerase-like TIM barrel" evidence="3">
    <location>
        <begin position="20"/>
        <end position="251"/>
    </location>
</feature>
<dbReference type="Pfam" id="PF01261">
    <property type="entry name" value="AP_endonuc_2"/>
    <property type="match status" value="1"/>
</dbReference>
<name>A0ABT3ARF5_9RHOB</name>
<comment type="caution">
    <text evidence="4">The sequence shown here is derived from an EMBL/GenBank/DDBJ whole genome shotgun (WGS) entry which is preliminary data.</text>
</comment>
<dbReference type="InterPro" id="IPR050417">
    <property type="entry name" value="Sugar_Epim/Isomerase"/>
</dbReference>
<dbReference type="InterPro" id="IPR026040">
    <property type="entry name" value="HyI-like"/>
</dbReference>
<dbReference type="InterPro" id="IPR036237">
    <property type="entry name" value="Xyl_isomerase-like_sf"/>
</dbReference>
<accession>A0ABT3ARF5</accession>
<dbReference type="Gene3D" id="3.20.20.150">
    <property type="entry name" value="Divalent-metal-dependent TIM barrel enzymes"/>
    <property type="match status" value="1"/>
</dbReference>
<keyword evidence="5" id="KW-1185">Reference proteome</keyword>